<protein>
    <submittedName>
        <fullName evidence="10">TolC family protein</fullName>
    </submittedName>
</protein>
<dbReference type="GO" id="GO:0015288">
    <property type="term" value="F:porin activity"/>
    <property type="evidence" value="ECO:0007669"/>
    <property type="project" value="TreeGrafter"/>
</dbReference>
<feature type="coiled-coil region" evidence="8">
    <location>
        <begin position="148"/>
        <end position="175"/>
    </location>
</feature>
<accession>A0AB33IQX3</accession>
<dbReference type="InterPro" id="IPR003423">
    <property type="entry name" value="OMP_efflux"/>
</dbReference>
<reference evidence="10" key="1">
    <citation type="submission" date="2024-07" db="EMBL/GenBank/DDBJ databases">
        <title>Complete genome sequence of Prevotella sp. YM-2024 GTC17253.</title>
        <authorList>
            <person name="Hayashi M."/>
            <person name="Muto Y."/>
            <person name="Tanaka K."/>
            <person name="Niwa H."/>
        </authorList>
    </citation>
    <scope>NUCLEOTIDE SEQUENCE</scope>
    <source>
        <strain evidence="10">GTC17253</strain>
    </source>
</reference>
<feature type="chain" id="PRO_5044284085" evidence="9">
    <location>
        <begin position="20"/>
        <end position="414"/>
    </location>
</feature>
<keyword evidence="6" id="KW-0472">Membrane</keyword>
<dbReference type="Gene3D" id="1.20.1600.10">
    <property type="entry name" value="Outer membrane efflux proteins (OEP)"/>
    <property type="match status" value="1"/>
</dbReference>
<dbReference type="GO" id="GO:1990281">
    <property type="term" value="C:efflux pump complex"/>
    <property type="evidence" value="ECO:0007669"/>
    <property type="project" value="TreeGrafter"/>
</dbReference>
<dbReference type="SUPFAM" id="SSF56954">
    <property type="entry name" value="Outer membrane efflux proteins (OEP)"/>
    <property type="match status" value="1"/>
</dbReference>
<dbReference type="GO" id="GO:0015562">
    <property type="term" value="F:efflux transmembrane transporter activity"/>
    <property type="evidence" value="ECO:0007669"/>
    <property type="project" value="InterPro"/>
</dbReference>
<dbReference type="PANTHER" id="PTHR30026">
    <property type="entry name" value="OUTER MEMBRANE PROTEIN TOLC"/>
    <property type="match status" value="1"/>
</dbReference>
<evidence type="ECO:0000256" key="6">
    <source>
        <dbReference type="ARBA" id="ARBA00023136"/>
    </source>
</evidence>
<keyword evidence="8" id="KW-0175">Coiled coil</keyword>
<keyword evidence="7" id="KW-0998">Cell outer membrane</keyword>
<dbReference type="AlphaFoldDB" id="A0AB33IQX3"/>
<dbReference type="InterPro" id="IPR051906">
    <property type="entry name" value="TolC-like"/>
</dbReference>
<dbReference type="GO" id="GO:0009279">
    <property type="term" value="C:cell outer membrane"/>
    <property type="evidence" value="ECO:0007669"/>
    <property type="project" value="UniProtKB-SubCell"/>
</dbReference>
<evidence type="ECO:0000256" key="5">
    <source>
        <dbReference type="ARBA" id="ARBA00022692"/>
    </source>
</evidence>
<keyword evidence="4" id="KW-1134">Transmembrane beta strand</keyword>
<feature type="signal peptide" evidence="9">
    <location>
        <begin position="1"/>
        <end position="19"/>
    </location>
</feature>
<organism evidence="10">
    <name type="scientific">Prevotella sp. GTC17253</name>
    <dbReference type="NCBI Taxonomy" id="3236793"/>
    <lineage>
        <taxon>Bacteria</taxon>
        <taxon>Pseudomonadati</taxon>
        <taxon>Bacteroidota</taxon>
        <taxon>Bacteroidia</taxon>
        <taxon>Bacteroidales</taxon>
        <taxon>Prevotellaceae</taxon>
        <taxon>Prevotella</taxon>
    </lineage>
</organism>
<sequence length="414" mass="46725">MKREILLFIGLCMLSRVFAQLTLESCKQLAYDNYPAIRQYALIEQSRDYTAANAAKAWLPQVSLSASGYAFTDLIDKSTPLGAVGLNTRNYMGMAQVQVNQTLYDGGSVAAKKGITEAEAAVKTHQLNVAMYDINRRIEQLYFGILTLDEQLRQVALLQKDLDISEQAVKAMMKEGVANQSDADAVSVEQVQARQLESSLHASRRTFATMLATFIGREVTSHTSLARPVTLPYNNKVDVRRPELEYYTAQSRLLMAQRKVLNARLKPHLGAFGMANYHSRMASMVNNGLLAAGLTLSWNIGALYTRKNDLGQLALQQQHIDSERETFLFNNRLQNEQSNGIIDNLQRQIEEDDEIIRLRISIRERSELKVKNGTETVNELLRNVNAVSRARQSKALHELQLLQEIYHLHELNNN</sequence>
<keyword evidence="5" id="KW-0812">Transmembrane</keyword>
<evidence type="ECO:0000256" key="9">
    <source>
        <dbReference type="SAM" id="SignalP"/>
    </source>
</evidence>
<proteinExistence type="inferred from homology"/>
<evidence type="ECO:0000256" key="4">
    <source>
        <dbReference type="ARBA" id="ARBA00022452"/>
    </source>
</evidence>
<evidence type="ECO:0000256" key="3">
    <source>
        <dbReference type="ARBA" id="ARBA00022448"/>
    </source>
</evidence>
<evidence type="ECO:0000313" key="10">
    <source>
        <dbReference type="EMBL" id="BFO72040.1"/>
    </source>
</evidence>
<evidence type="ECO:0000256" key="7">
    <source>
        <dbReference type="ARBA" id="ARBA00023237"/>
    </source>
</evidence>
<dbReference type="PANTHER" id="PTHR30026:SF20">
    <property type="entry name" value="OUTER MEMBRANE PROTEIN TOLC"/>
    <property type="match status" value="1"/>
</dbReference>
<gene>
    <name evidence="10" type="ORF">GTC17253_20060</name>
</gene>
<evidence type="ECO:0000256" key="1">
    <source>
        <dbReference type="ARBA" id="ARBA00004442"/>
    </source>
</evidence>
<evidence type="ECO:0000256" key="2">
    <source>
        <dbReference type="ARBA" id="ARBA00007613"/>
    </source>
</evidence>
<name>A0AB33IQX3_9BACT</name>
<dbReference type="Pfam" id="PF02321">
    <property type="entry name" value="OEP"/>
    <property type="match status" value="1"/>
</dbReference>
<dbReference type="EMBL" id="AP035785">
    <property type="protein sequence ID" value="BFO72040.1"/>
    <property type="molecule type" value="Genomic_DNA"/>
</dbReference>
<comment type="subcellular location">
    <subcellularLocation>
        <location evidence="1">Cell outer membrane</location>
    </subcellularLocation>
</comment>
<keyword evidence="9" id="KW-0732">Signal</keyword>
<comment type="similarity">
    <text evidence="2">Belongs to the outer membrane factor (OMF) (TC 1.B.17) family.</text>
</comment>
<keyword evidence="3" id="KW-0813">Transport</keyword>
<evidence type="ECO:0000256" key="8">
    <source>
        <dbReference type="SAM" id="Coils"/>
    </source>
</evidence>